<evidence type="ECO:0000313" key="2">
    <source>
        <dbReference type="EMBL" id="MPL59765.1"/>
    </source>
</evidence>
<sequence length="239" mass="26576">MSQEYGIQGPGVLLLAQKDDVEGEGDAGAYGDQVSQEIPLAEGIGKKEQHAAADADQGEPMLGTRILLEEKRPKERHVYRSSVLQENRVGRCRKLVREDEKEHGGRVGEGRPELQRRKIYDRLAPQDKEQKNRRDGAANARDGEGLPIQQLYEDTGGAPQKGATDHGKDTRGLIGPARGSHRDPIPQHGRSVADRDEGEKTGRKKRERQSRPQSDCPIVAKAVFGHHGKHTWIRIERNT</sequence>
<feature type="compositionally biased region" description="Basic and acidic residues" evidence="1">
    <location>
        <begin position="97"/>
        <end position="144"/>
    </location>
</feature>
<dbReference type="EMBL" id="VSSQ01000010">
    <property type="protein sequence ID" value="MPL59765.1"/>
    <property type="molecule type" value="Genomic_DNA"/>
</dbReference>
<dbReference type="AlphaFoldDB" id="A0A644SYR8"/>
<protein>
    <submittedName>
        <fullName evidence="2">Uncharacterized protein</fullName>
    </submittedName>
</protein>
<gene>
    <name evidence="2" type="ORF">SDC9_05320</name>
</gene>
<comment type="caution">
    <text evidence="2">The sequence shown here is derived from an EMBL/GenBank/DDBJ whole genome shotgun (WGS) entry which is preliminary data.</text>
</comment>
<evidence type="ECO:0000256" key="1">
    <source>
        <dbReference type="SAM" id="MobiDB-lite"/>
    </source>
</evidence>
<feature type="region of interest" description="Disordered" evidence="1">
    <location>
        <begin position="97"/>
        <end position="222"/>
    </location>
</feature>
<accession>A0A644SYR8</accession>
<name>A0A644SYR8_9ZZZZ</name>
<reference evidence="2" key="1">
    <citation type="submission" date="2019-08" db="EMBL/GenBank/DDBJ databases">
        <authorList>
            <person name="Kucharzyk K."/>
            <person name="Murdoch R.W."/>
            <person name="Higgins S."/>
            <person name="Loffler F."/>
        </authorList>
    </citation>
    <scope>NUCLEOTIDE SEQUENCE</scope>
</reference>
<organism evidence="2">
    <name type="scientific">bioreactor metagenome</name>
    <dbReference type="NCBI Taxonomy" id="1076179"/>
    <lineage>
        <taxon>unclassified sequences</taxon>
        <taxon>metagenomes</taxon>
        <taxon>ecological metagenomes</taxon>
    </lineage>
</organism>
<feature type="region of interest" description="Disordered" evidence="1">
    <location>
        <begin position="42"/>
        <end position="63"/>
    </location>
</feature>
<feature type="compositionally biased region" description="Basic and acidic residues" evidence="1">
    <location>
        <begin position="44"/>
        <end position="53"/>
    </location>
</feature>
<proteinExistence type="predicted"/>
<feature type="compositionally biased region" description="Basic and acidic residues" evidence="1">
    <location>
        <begin position="180"/>
        <end position="201"/>
    </location>
</feature>